<evidence type="ECO:0000313" key="3">
    <source>
        <dbReference type="Proteomes" id="UP000521872"/>
    </source>
</evidence>
<proteinExistence type="predicted"/>
<protein>
    <submittedName>
        <fullName evidence="2">Uncharacterized protein</fullName>
    </submittedName>
</protein>
<organism evidence="2 3">
    <name type="scientific">Agrocybe pediades</name>
    <dbReference type="NCBI Taxonomy" id="84607"/>
    <lineage>
        <taxon>Eukaryota</taxon>
        <taxon>Fungi</taxon>
        <taxon>Dikarya</taxon>
        <taxon>Basidiomycota</taxon>
        <taxon>Agaricomycotina</taxon>
        <taxon>Agaricomycetes</taxon>
        <taxon>Agaricomycetidae</taxon>
        <taxon>Agaricales</taxon>
        <taxon>Agaricineae</taxon>
        <taxon>Strophariaceae</taxon>
        <taxon>Agrocybe</taxon>
    </lineage>
</organism>
<sequence length="92" mass="10049">MLRPIAIHPFADHDPPNSSLFHVSHWPDTPILSPFTANADVKSFMEEIGVGYSLHAPWHSAKSSTVINSTAADSLSRARGTAADHSSPWHKH</sequence>
<gene>
    <name evidence="2" type="ORF">D9613_010814</name>
</gene>
<dbReference type="Proteomes" id="UP000521872">
    <property type="component" value="Unassembled WGS sequence"/>
</dbReference>
<evidence type="ECO:0000256" key="1">
    <source>
        <dbReference type="SAM" id="MobiDB-lite"/>
    </source>
</evidence>
<evidence type="ECO:0000313" key="2">
    <source>
        <dbReference type="EMBL" id="KAF4613067.1"/>
    </source>
</evidence>
<accession>A0A8H4QL05</accession>
<dbReference type="AlphaFoldDB" id="A0A8H4QL05"/>
<name>A0A8H4QL05_9AGAR</name>
<dbReference type="EMBL" id="JAACJL010000046">
    <property type="protein sequence ID" value="KAF4613067.1"/>
    <property type="molecule type" value="Genomic_DNA"/>
</dbReference>
<feature type="region of interest" description="Disordered" evidence="1">
    <location>
        <begin position="72"/>
        <end position="92"/>
    </location>
</feature>
<comment type="caution">
    <text evidence="2">The sequence shown here is derived from an EMBL/GenBank/DDBJ whole genome shotgun (WGS) entry which is preliminary data.</text>
</comment>
<reference evidence="2 3" key="1">
    <citation type="submission" date="2019-12" db="EMBL/GenBank/DDBJ databases">
        <authorList>
            <person name="Floudas D."/>
            <person name="Bentzer J."/>
            <person name="Ahren D."/>
            <person name="Johansson T."/>
            <person name="Persson P."/>
            <person name="Tunlid A."/>
        </authorList>
    </citation>
    <scope>NUCLEOTIDE SEQUENCE [LARGE SCALE GENOMIC DNA]</scope>
    <source>
        <strain evidence="2 3">CBS 102.39</strain>
    </source>
</reference>
<keyword evidence="3" id="KW-1185">Reference proteome</keyword>